<protein>
    <submittedName>
        <fullName evidence="10">Putative transporter</fullName>
    </submittedName>
</protein>
<keyword evidence="11" id="KW-1185">Reference proteome</keyword>
<feature type="transmembrane region" description="Helical" evidence="8">
    <location>
        <begin position="131"/>
        <end position="152"/>
    </location>
</feature>
<name>A0A0L0N1Z3_TOLOC</name>
<organism evidence="10 11">
    <name type="scientific">Tolypocladium ophioglossoides (strain CBS 100239)</name>
    <name type="common">Snaketongue truffleclub</name>
    <name type="synonym">Elaphocordyceps ophioglossoides</name>
    <dbReference type="NCBI Taxonomy" id="1163406"/>
    <lineage>
        <taxon>Eukaryota</taxon>
        <taxon>Fungi</taxon>
        <taxon>Dikarya</taxon>
        <taxon>Ascomycota</taxon>
        <taxon>Pezizomycotina</taxon>
        <taxon>Sordariomycetes</taxon>
        <taxon>Hypocreomycetidae</taxon>
        <taxon>Hypocreales</taxon>
        <taxon>Ophiocordycipitaceae</taxon>
        <taxon>Tolypocladium</taxon>
    </lineage>
</organism>
<dbReference type="Gene3D" id="1.20.1250.20">
    <property type="entry name" value="MFS general substrate transporter like domains"/>
    <property type="match status" value="2"/>
</dbReference>
<keyword evidence="4 8" id="KW-1133">Transmembrane helix</keyword>
<dbReference type="InterPro" id="IPR036259">
    <property type="entry name" value="MFS_trans_sf"/>
</dbReference>
<evidence type="ECO:0000313" key="10">
    <source>
        <dbReference type="EMBL" id="KND88041.1"/>
    </source>
</evidence>
<proteinExistence type="inferred from homology"/>
<evidence type="ECO:0000313" key="11">
    <source>
        <dbReference type="Proteomes" id="UP000036947"/>
    </source>
</evidence>
<dbReference type="InterPro" id="IPR020846">
    <property type="entry name" value="MFS_dom"/>
</dbReference>
<dbReference type="PANTHER" id="PTHR43791:SF36">
    <property type="entry name" value="TRANSPORTER, PUTATIVE (AFU_ORTHOLOGUE AFUA_6G08340)-RELATED"/>
    <property type="match status" value="1"/>
</dbReference>
<evidence type="ECO:0000256" key="4">
    <source>
        <dbReference type="ARBA" id="ARBA00022989"/>
    </source>
</evidence>
<feature type="transmembrane region" description="Helical" evidence="8">
    <location>
        <begin position="222"/>
        <end position="244"/>
    </location>
</feature>
<accession>A0A0L0N1Z3</accession>
<dbReference type="PROSITE" id="PS50850">
    <property type="entry name" value="MFS"/>
    <property type="match status" value="1"/>
</dbReference>
<sequence>MEKDEAAAAPAAKKLSTEPVAHGSSASLDEDLDVAYRFAKEHHVEPLSEADNKRILRKIDTHLLPLMIITYTLNFMDKNALSYSANFGLTTDNHLVGNQYSWASGSIFYLAYMVSQPVVARLIVRFPIGRFVAVATILWGAVLMTIAASRSFASLMAIRAILGCLESCINPAFIVMSSQWWTREEQPLRISFWYLGNSIGQVCGGLLGYGIAHIQYKAVPDWAWFFIIFGAITICYGSFMLYYLPDSPMTARWLSDHDRALAVERVRSNRTGVVANVWKWSQFKECMLDVQCWVLVATFFLDDIPAGGVASFGSIVVKGFGYSTLYSTLLLVPLGVIQAICVLFGGIMTRRFQNIRLWLVAGCQIPALIGAVLLYTLPRDNKRGLLGSYYVVQTHGIVGTLTMSLVASNFAGYTKKATAAAMMYVAFCVGQVVAPQLFLTSEAPVYETAFRAAFCCFALCIVLSIALRFYLIWQNKQRDSRAATHEAPVAAGDEFLDLTDKQQQSVFRYMY</sequence>
<keyword evidence="5 8" id="KW-0472">Membrane</keyword>
<evidence type="ECO:0000256" key="3">
    <source>
        <dbReference type="ARBA" id="ARBA00022692"/>
    </source>
</evidence>
<dbReference type="PANTHER" id="PTHR43791">
    <property type="entry name" value="PERMEASE-RELATED"/>
    <property type="match status" value="1"/>
</dbReference>
<keyword evidence="2" id="KW-0813">Transport</keyword>
<feature type="transmembrane region" description="Helical" evidence="8">
    <location>
        <begin position="192"/>
        <end position="216"/>
    </location>
</feature>
<dbReference type="AlphaFoldDB" id="A0A0L0N1Z3"/>
<comment type="caution">
    <text evidence="10">The sequence shown here is derived from an EMBL/GenBank/DDBJ whole genome shotgun (WGS) entry which is preliminary data.</text>
</comment>
<dbReference type="EMBL" id="LFRF01000029">
    <property type="protein sequence ID" value="KND88041.1"/>
    <property type="molecule type" value="Genomic_DNA"/>
</dbReference>
<dbReference type="Proteomes" id="UP000036947">
    <property type="component" value="Unassembled WGS sequence"/>
</dbReference>
<evidence type="ECO:0000256" key="5">
    <source>
        <dbReference type="ARBA" id="ARBA00023136"/>
    </source>
</evidence>
<evidence type="ECO:0000256" key="2">
    <source>
        <dbReference type="ARBA" id="ARBA00022448"/>
    </source>
</evidence>
<evidence type="ECO:0000256" key="8">
    <source>
        <dbReference type="SAM" id="Phobius"/>
    </source>
</evidence>
<gene>
    <name evidence="10" type="ORF">TOPH_07339</name>
</gene>
<dbReference type="InterPro" id="IPR011701">
    <property type="entry name" value="MFS"/>
</dbReference>
<feature type="transmembrane region" description="Helical" evidence="8">
    <location>
        <begin position="450"/>
        <end position="471"/>
    </location>
</feature>
<dbReference type="GO" id="GO:0022857">
    <property type="term" value="F:transmembrane transporter activity"/>
    <property type="evidence" value="ECO:0007669"/>
    <property type="project" value="InterPro"/>
</dbReference>
<feature type="transmembrane region" description="Helical" evidence="8">
    <location>
        <begin position="158"/>
        <end position="180"/>
    </location>
</feature>
<feature type="transmembrane region" description="Helical" evidence="8">
    <location>
        <begin position="389"/>
        <end position="407"/>
    </location>
</feature>
<dbReference type="GO" id="GO:0016020">
    <property type="term" value="C:membrane"/>
    <property type="evidence" value="ECO:0007669"/>
    <property type="project" value="UniProtKB-SubCell"/>
</dbReference>
<feature type="transmembrane region" description="Helical" evidence="8">
    <location>
        <begin position="419"/>
        <end position="438"/>
    </location>
</feature>
<keyword evidence="3 8" id="KW-0812">Transmembrane</keyword>
<dbReference type="FunFam" id="1.20.1250.20:FF:000064">
    <property type="entry name" value="MFS allantoate transporter"/>
    <property type="match status" value="1"/>
</dbReference>
<evidence type="ECO:0000256" key="6">
    <source>
        <dbReference type="ARBA" id="ARBA00037968"/>
    </source>
</evidence>
<feature type="transmembrane region" description="Helical" evidence="8">
    <location>
        <begin position="357"/>
        <end position="377"/>
    </location>
</feature>
<comment type="subcellular location">
    <subcellularLocation>
        <location evidence="1">Membrane</location>
        <topology evidence="1">Multi-pass membrane protein</topology>
    </subcellularLocation>
</comment>
<feature type="region of interest" description="Disordered" evidence="7">
    <location>
        <begin position="1"/>
        <end position="24"/>
    </location>
</feature>
<feature type="transmembrane region" description="Helical" evidence="8">
    <location>
        <begin position="323"/>
        <end position="345"/>
    </location>
</feature>
<evidence type="ECO:0000256" key="7">
    <source>
        <dbReference type="SAM" id="MobiDB-lite"/>
    </source>
</evidence>
<feature type="domain" description="Major facilitator superfamily (MFS) profile" evidence="9">
    <location>
        <begin position="63"/>
        <end position="476"/>
    </location>
</feature>
<evidence type="ECO:0000256" key="1">
    <source>
        <dbReference type="ARBA" id="ARBA00004141"/>
    </source>
</evidence>
<comment type="similarity">
    <text evidence="6">Belongs to the major facilitator superfamily. Allantoate permease family.</text>
</comment>
<feature type="transmembrane region" description="Helical" evidence="8">
    <location>
        <begin position="101"/>
        <end position="124"/>
    </location>
</feature>
<evidence type="ECO:0000259" key="9">
    <source>
        <dbReference type="PROSITE" id="PS50850"/>
    </source>
</evidence>
<dbReference type="SUPFAM" id="SSF103473">
    <property type="entry name" value="MFS general substrate transporter"/>
    <property type="match status" value="1"/>
</dbReference>
<feature type="transmembrane region" description="Helical" evidence="8">
    <location>
        <begin position="292"/>
        <end position="317"/>
    </location>
</feature>
<dbReference type="Pfam" id="PF07690">
    <property type="entry name" value="MFS_1"/>
    <property type="match status" value="1"/>
</dbReference>
<dbReference type="OrthoDB" id="4906347at2759"/>
<reference evidence="10 11" key="1">
    <citation type="journal article" date="2015" name="BMC Genomics">
        <title>The genome of the truffle-parasite Tolypocladium ophioglossoides and the evolution of antifungal peptaibiotics.</title>
        <authorList>
            <person name="Quandt C.A."/>
            <person name="Bushley K.E."/>
            <person name="Spatafora J.W."/>
        </authorList>
    </citation>
    <scope>NUCLEOTIDE SEQUENCE [LARGE SCALE GENOMIC DNA]</scope>
    <source>
        <strain evidence="10 11">CBS 100239</strain>
    </source>
</reference>